<dbReference type="Gene3D" id="3.40.50.11350">
    <property type="match status" value="1"/>
</dbReference>
<reference evidence="2" key="1">
    <citation type="submission" date="2021-01" db="EMBL/GenBank/DDBJ databases">
        <authorList>
            <person name="Corre E."/>
            <person name="Pelletier E."/>
            <person name="Niang G."/>
            <person name="Scheremetjew M."/>
            <person name="Finn R."/>
            <person name="Kale V."/>
            <person name="Holt S."/>
            <person name="Cochrane G."/>
            <person name="Meng A."/>
            <person name="Brown T."/>
            <person name="Cohen L."/>
        </authorList>
    </citation>
    <scope>NUCLEOTIDE SEQUENCE</scope>
    <source>
        <strain evidence="2">379</strain>
    </source>
</reference>
<sequence>MSGAATRWGAHLAQPLPEARRRCESSAAEGALGCEVSVDVAYRDSFPRMGPDYFLRLAAREGLPAGATVFVATDELDRAWFAPLREQGFGLRFADDLDRAPLLEALSSFPQAVWADVLAILEQVVCAGAPSGFVGSLPSTLSGHVVNVRAVARHAAAASGAAGGAPRPLLFTKLHESCCDARTEQDWVRGGLVGDGEPLPCVAREPWC</sequence>
<accession>A0A6V2SYF3</accession>
<evidence type="ECO:0000313" key="1">
    <source>
        <dbReference type="EMBL" id="CAE0564856.1"/>
    </source>
</evidence>
<dbReference type="EMBL" id="HBIR01034468">
    <property type="protein sequence ID" value="CAE0564856.1"/>
    <property type="molecule type" value="Transcribed_RNA"/>
</dbReference>
<proteinExistence type="predicted"/>
<protein>
    <submittedName>
        <fullName evidence="2">Uncharacterized protein</fullName>
    </submittedName>
</protein>
<name>A0A6V2SYF3_EMIHU</name>
<dbReference type="AlphaFoldDB" id="A0A6V2SYF3"/>
<gene>
    <name evidence="1" type="ORF">EHUX00137_LOCUS26842</name>
    <name evidence="2" type="ORF">EHUX00137_LOCUS26845</name>
</gene>
<organism evidence="2">
    <name type="scientific">Emiliania huxleyi</name>
    <name type="common">Coccolithophore</name>
    <name type="synonym">Pontosphaera huxleyi</name>
    <dbReference type="NCBI Taxonomy" id="2903"/>
    <lineage>
        <taxon>Eukaryota</taxon>
        <taxon>Haptista</taxon>
        <taxon>Haptophyta</taxon>
        <taxon>Prymnesiophyceae</taxon>
        <taxon>Isochrysidales</taxon>
        <taxon>Noelaerhabdaceae</taxon>
        <taxon>Emiliania</taxon>
    </lineage>
</organism>
<evidence type="ECO:0000313" key="2">
    <source>
        <dbReference type="EMBL" id="CAE0564861.1"/>
    </source>
</evidence>
<dbReference type="EMBL" id="HBIR01034472">
    <property type="protein sequence ID" value="CAE0564861.1"/>
    <property type="molecule type" value="Transcribed_RNA"/>
</dbReference>